<dbReference type="SMART" id="SM00347">
    <property type="entry name" value="HTH_MARR"/>
    <property type="match status" value="1"/>
</dbReference>
<evidence type="ECO:0000256" key="1">
    <source>
        <dbReference type="ARBA" id="ARBA00023015"/>
    </source>
</evidence>
<dbReference type="GO" id="GO:0003677">
    <property type="term" value="F:DNA binding"/>
    <property type="evidence" value="ECO:0007669"/>
    <property type="project" value="UniProtKB-KW"/>
</dbReference>
<dbReference type="STRING" id="1120996.SAMN02746066_03828"/>
<dbReference type="AlphaFoldDB" id="A0A1M7MHW0"/>
<dbReference type="Proteomes" id="UP000184038">
    <property type="component" value="Unassembled WGS sequence"/>
</dbReference>
<dbReference type="InterPro" id="IPR036390">
    <property type="entry name" value="WH_DNA-bd_sf"/>
</dbReference>
<dbReference type="PANTHER" id="PTHR42756">
    <property type="entry name" value="TRANSCRIPTIONAL REGULATOR, MARR"/>
    <property type="match status" value="1"/>
</dbReference>
<dbReference type="GO" id="GO:0003700">
    <property type="term" value="F:DNA-binding transcription factor activity"/>
    <property type="evidence" value="ECO:0007669"/>
    <property type="project" value="InterPro"/>
</dbReference>
<dbReference type="RefSeq" id="WP_073290481.1">
    <property type="nucleotide sequence ID" value="NZ_FRCP01000021.1"/>
</dbReference>
<dbReference type="Gene3D" id="1.10.10.10">
    <property type="entry name" value="Winged helix-like DNA-binding domain superfamily/Winged helix DNA-binding domain"/>
    <property type="match status" value="1"/>
</dbReference>
<proteinExistence type="predicted"/>
<dbReference type="PROSITE" id="PS50995">
    <property type="entry name" value="HTH_MARR_2"/>
    <property type="match status" value="1"/>
</dbReference>
<evidence type="ECO:0000313" key="5">
    <source>
        <dbReference type="EMBL" id="SHM90455.1"/>
    </source>
</evidence>
<protein>
    <submittedName>
        <fullName evidence="5">DNA-binding transcriptional regulator, MarR family</fullName>
    </submittedName>
</protein>
<dbReference type="PRINTS" id="PR00598">
    <property type="entry name" value="HTHMARR"/>
</dbReference>
<evidence type="ECO:0000256" key="2">
    <source>
        <dbReference type="ARBA" id="ARBA00023125"/>
    </source>
</evidence>
<accession>A0A1M7MHW0</accession>
<keyword evidence="2 5" id="KW-0238">DNA-binding</keyword>
<keyword evidence="1" id="KW-0805">Transcription regulation</keyword>
<evidence type="ECO:0000313" key="6">
    <source>
        <dbReference type="Proteomes" id="UP000184038"/>
    </source>
</evidence>
<sequence length="157" mass="17967">MDQKHNVNDITSVGNFISLFYRNGVTNLSHEFAKYDIGYGQIQFLVKLYLQDGLKHDDLTKVVHVDKATTTRAIGKLSDNGYVDVKQDSEDKRIYRVYLTEKAMEIREEVLAIVTSWEDQLLGALTEEESKTLFDLCNKVAIFNQWIEPSSKDNGLT</sequence>
<evidence type="ECO:0000259" key="4">
    <source>
        <dbReference type="PROSITE" id="PS50995"/>
    </source>
</evidence>
<reference evidence="5 6" key="1">
    <citation type="submission" date="2016-11" db="EMBL/GenBank/DDBJ databases">
        <authorList>
            <person name="Jaros S."/>
            <person name="Januszkiewicz K."/>
            <person name="Wedrychowicz H."/>
        </authorList>
    </citation>
    <scope>NUCLEOTIDE SEQUENCE [LARGE SCALE GENOMIC DNA]</scope>
    <source>
        <strain evidence="5 6">DSM 15930</strain>
    </source>
</reference>
<dbReference type="Pfam" id="PF01047">
    <property type="entry name" value="MarR"/>
    <property type="match status" value="1"/>
</dbReference>
<feature type="domain" description="HTH marR-type" evidence="4">
    <location>
        <begin position="1"/>
        <end position="142"/>
    </location>
</feature>
<dbReference type="EMBL" id="FRCP01000021">
    <property type="protein sequence ID" value="SHM90455.1"/>
    <property type="molecule type" value="Genomic_DNA"/>
</dbReference>
<keyword evidence="6" id="KW-1185">Reference proteome</keyword>
<evidence type="ECO:0000256" key="3">
    <source>
        <dbReference type="ARBA" id="ARBA00023163"/>
    </source>
</evidence>
<gene>
    <name evidence="5" type="ORF">SAMN02746066_03828</name>
</gene>
<dbReference type="InterPro" id="IPR036388">
    <property type="entry name" value="WH-like_DNA-bd_sf"/>
</dbReference>
<name>A0A1M7MHW0_9FIRM</name>
<dbReference type="InterPro" id="IPR000835">
    <property type="entry name" value="HTH_MarR-typ"/>
</dbReference>
<organism evidence="5 6">
    <name type="scientific">Anaerosporobacter mobilis DSM 15930</name>
    <dbReference type="NCBI Taxonomy" id="1120996"/>
    <lineage>
        <taxon>Bacteria</taxon>
        <taxon>Bacillati</taxon>
        <taxon>Bacillota</taxon>
        <taxon>Clostridia</taxon>
        <taxon>Lachnospirales</taxon>
        <taxon>Lachnospiraceae</taxon>
        <taxon>Anaerosporobacter</taxon>
    </lineage>
</organism>
<keyword evidence="3" id="KW-0804">Transcription</keyword>
<dbReference type="OrthoDB" id="6462103at2"/>
<dbReference type="SUPFAM" id="SSF46785">
    <property type="entry name" value="Winged helix' DNA-binding domain"/>
    <property type="match status" value="1"/>
</dbReference>
<dbReference type="PANTHER" id="PTHR42756:SF2">
    <property type="entry name" value="MARR FAMILY REGULATORY PROTEIN"/>
    <property type="match status" value="1"/>
</dbReference>